<keyword evidence="3" id="KW-0009">Actin-binding</keyword>
<evidence type="ECO:0000256" key="2">
    <source>
        <dbReference type="ARBA" id="ARBA00022737"/>
    </source>
</evidence>
<proteinExistence type="predicted"/>
<dbReference type="UniPathway" id="UPA00143"/>
<evidence type="ECO:0000259" key="4">
    <source>
        <dbReference type="SMART" id="SM00875"/>
    </source>
</evidence>
<dbReference type="Gene3D" id="3.30.710.10">
    <property type="entry name" value="Potassium Channel Kv1.1, Chain A"/>
    <property type="match status" value="1"/>
</dbReference>
<evidence type="ECO:0000313" key="5">
    <source>
        <dbReference type="EnsemblMetazoa" id="GMOY009920-PA"/>
    </source>
</evidence>
<dbReference type="SUPFAM" id="SSF54695">
    <property type="entry name" value="POZ domain"/>
    <property type="match status" value="1"/>
</dbReference>
<dbReference type="Gene3D" id="1.25.40.420">
    <property type="match status" value="1"/>
</dbReference>
<keyword evidence="6" id="KW-1185">Reference proteome</keyword>
<reference evidence="5" key="1">
    <citation type="submission" date="2020-05" db="UniProtKB">
        <authorList>
            <consortium name="EnsemblMetazoa"/>
        </authorList>
    </citation>
    <scope>IDENTIFICATION</scope>
    <source>
        <strain evidence="5">Yale</strain>
    </source>
</reference>
<dbReference type="Proteomes" id="UP000092444">
    <property type="component" value="Unassembled WGS sequence"/>
</dbReference>
<dbReference type="Pfam" id="PF00651">
    <property type="entry name" value="BTB"/>
    <property type="match status" value="1"/>
</dbReference>
<name>A0A1B0G9D3_GLOMM</name>
<keyword evidence="2" id="KW-0677">Repeat</keyword>
<dbReference type="FunFam" id="1.25.40.420:FF:000001">
    <property type="entry name" value="Kelch-like family member 12"/>
    <property type="match status" value="1"/>
</dbReference>
<sequence length="168" mass="19224">GSQQNRITLQGVDYHALEILIEYVYTSTVEVKGDNVKVLLIAANLLQLIDVRDGCCDYLQTQLDASNCLGIRDFSHTHGYVELVNCVDTYIEKHFNEVRQFEECLNLTHEQVISLIGNDGISVSSEEEVYECVINWIRYDPTPREQYTADLMKHNNRIELIAKISSKP</sequence>
<evidence type="ECO:0000256" key="3">
    <source>
        <dbReference type="ARBA" id="ARBA00023203"/>
    </source>
</evidence>
<dbReference type="AlphaFoldDB" id="A0A1B0G9D3"/>
<dbReference type="PANTHER" id="PTHR24412">
    <property type="entry name" value="KELCH PROTEIN"/>
    <property type="match status" value="1"/>
</dbReference>
<dbReference type="VEuPathDB" id="VectorBase:GMOY009920"/>
<dbReference type="STRING" id="37546.A0A1B0G9D3"/>
<evidence type="ECO:0000256" key="1">
    <source>
        <dbReference type="ARBA" id="ARBA00022441"/>
    </source>
</evidence>
<organism evidence="5 6">
    <name type="scientific">Glossina morsitans morsitans</name>
    <name type="common">Savannah tsetse fly</name>
    <dbReference type="NCBI Taxonomy" id="37546"/>
    <lineage>
        <taxon>Eukaryota</taxon>
        <taxon>Metazoa</taxon>
        <taxon>Ecdysozoa</taxon>
        <taxon>Arthropoda</taxon>
        <taxon>Hexapoda</taxon>
        <taxon>Insecta</taxon>
        <taxon>Pterygota</taxon>
        <taxon>Neoptera</taxon>
        <taxon>Endopterygota</taxon>
        <taxon>Diptera</taxon>
        <taxon>Brachycera</taxon>
        <taxon>Muscomorpha</taxon>
        <taxon>Hippoboscoidea</taxon>
        <taxon>Glossinidae</taxon>
        <taxon>Glossina</taxon>
    </lineage>
</organism>
<dbReference type="GO" id="GO:0016567">
    <property type="term" value="P:protein ubiquitination"/>
    <property type="evidence" value="ECO:0007669"/>
    <property type="project" value="UniProtKB-UniPathway"/>
</dbReference>
<protein>
    <recommendedName>
        <fullName evidence="4">BACK domain-containing protein</fullName>
    </recommendedName>
</protein>
<dbReference type="PhylomeDB" id="A0A1B0G9D3"/>
<dbReference type="Pfam" id="PF07707">
    <property type="entry name" value="BACK"/>
    <property type="match status" value="1"/>
</dbReference>
<keyword evidence="1" id="KW-0880">Kelch repeat</keyword>
<dbReference type="InterPro" id="IPR011705">
    <property type="entry name" value="BACK"/>
</dbReference>
<dbReference type="SMART" id="SM00875">
    <property type="entry name" value="BACK"/>
    <property type="match status" value="1"/>
</dbReference>
<dbReference type="EnsemblMetazoa" id="GMOY009920-RA">
    <property type="protein sequence ID" value="GMOY009920-PA"/>
    <property type="gene ID" value="GMOY009920"/>
</dbReference>
<evidence type="ECO:0000313" key="6">
    <source>
        <dbReference type="Proteomes" id="UP000092444"/>
    </source>
</evidence>
<feature type="domain" description="BACK" evidence="4">
    <location>
        <begin position="68"/>
        <end position="165"/>
    </location>
</feature>
<dbReference type="InterPro" id="IPR011333">
    <property type="entry name" value="SKP1/BTB/POZ_sf"/>
</dbReference>
<dbReference type="InterPro" id="IPR000210">
    <property type="entry name" value="BTB/POZ_dom"/>
</dbReference>
<dbReference type="PANTHER" id="PTHR24412:SF466">
    <property type="entry name" value="RING CANAL KELCH PROTEIN"/>
    <property type="match status" value="1"/>
</dbReference>
<dbReference type="EMBL" id="CCAG010015894">
    <property type="status" value="NOT_ANNOTATED_CDS"/>
    <property type="molecule type" value="Genomic_DNA"/>
</dbReference>
<accession>A0A1B0G9D3</accession>